<dbReference type="VEuPathDB" id="FungiDB:P175DRAFT_0501879"/>
<dbReference type="InterPro" id="IPR036047">
    <property type="entry name" value="F-box-like_dom_sf"/>
</dbReference>
<gene>
    <name evidence="1" type="ORF">AOCH_000560</name>
</gene>
<keyword evidence="2" id="KW-1185">Reference proteome</keyword>
<dbReference type="Proteomes" id="UP000034947">
    <property type="component" value="Unassembled WGS sequence"/>
</dbReference>
<organism evidence="1 2">
    <name type="scientific">Aspergillus ochraceoroseus</name>
    <dbReference type="NCBI Taxonomy" id="138278"/>
    <lineage>
        <taxon>Eukaryota</taxon>
        <taxon>Fungi</taxon>
        <taxon>Dikarya</taxon>
        <taxon>Ascomycota</taxon>
        <taxon>Pezizomycotina</taxon>
        <taxon>Eurotiomycetes</taxon>
        <taxon>Eurotiomycetidae</taxon>
        <taxon>Eurotiales</taxon>
        <taxon>Aspergillaceae</taxon>
        <taxon>Aspergillus</taxon>
        <taxon>Aspergillus subgen. Nidulantes</taxon>
    </lineage>
</organism>
<evidence type="ECO:0000313" key="2">
    <source>
        <dbReference type="Proteomes" id="UP000034947"/>
    </source>
</evidence>
<sequence>MAFDCYCALCGVGFSRMRIESTSSQTPLDRRRRWIEKRSRALKEGGPFVPGEDPVKDYDARVVDAEGLSWISKAHCLGQNQDSKAKAKAFISGPGYYADAGELAVKIGTPPKRAYFTCYALGTDEAPGAVMPFHWCCFEILLRTLTGGIDPDSIKPDVLYDALSAMCNVSGSALQLDYGRDVAHAQGQYWQCIPGAEYSVKHPTNTPALSTSIQAELQGNDNLRTPYTKVNLKDRQPKSPFGKLPVEMVDKICSFLPGDSLKALIEASLFVQVITQENYFWKRFIQYDMPWLWEMQTLQARDDLPPDLNYKLVHSWLDKITTPEYGMNDSAWMGIANRRRIWNACEQVAPKYFDSLG</sequence>
<reference evidence="1 2" key="1">
    <citation type="submission" date="2015-02" db="EMBL/GenBank/DDBJ databases">
        <title>Draft Genome Sequences of Two Closely-Related Aflatoxigenic Aspergillus Species Obtained from the Cote d'Ivoire.</title>
        <authorList>
            <person name="Moore G.G."/>
            <person name="Beltz S.B."/>
            <person name="Mack B.M."/>
        </authorList>
    </citation>
    <scope>NUCLEOTIDE SEQUENCE [LARGE SCALE GENOMIC DNA]</scope>
    <source>
        <strain evidence="1 2">SRRC1432</strain>
    </source>
</reference>
<evidence type="ECO:0008006" key="3">
    <source>
        <dbReference type="Google" id="ProtNLM"/>
    </source>
</evidence>
<dbReference type="SUPFAM" id="SSF81383">
    <property type="entry name" value="F-box domain"/>
    <property type="match status" value="1"/>
</dbReference>
<evidence type="ECO:0000313" key="1">
    <source>
        <dbReference type="EMBL" id="KKK19859.1"/>
    </source>
</evidence>
<proteinExistence type="predicted"/>
<accession>A0A0F8UJQ9</accession>
<name>A0A0F8UJQ9_9EURO</name>
<dbReference type="OrthoDB" id="9984533at2759"/>
<protein>
    <recommendedName>
        <fullName evidence="3">F-box domain-containing protein</fullName>
    </recommendedName>
</protein>
<comment type="caution">
    <text evidence="1">The sequence shown here is derived from an EMBL/GenBank/DDBJ whole genome shotgun (WGS) entry which is preliminary data.</text>
</comment>
<dbReference type="EMBL" id="JYKN01001580">
    <property type="protein sequence ID" value="KKK19859.1"/>
    <property type="molecule type" value="Genomic_DNA"/>
</dbReference>
<dbReference type="AlphaFoldDB" id="A0A0F8UJQ9"/>